<feature type="domain" description="Microcin J25-processing protein McjB C-terminal" evidence="1">
    <location>
        <begin position="30"/>
        <end position="145"/>
    </location>
</feature>
<evidence type="ECO:0000313" key="2">
    <source>
        <dbReference type="EMBL" id="MDQ0116082.1"/>
    </source>
</evidence>
<dbReference type="InterPro" id="IPR053521">
    <property type="entry name" value="McjB-like"/>
</dbReference>
<evidence type="ECO:0000313" key="3">
    <source>
        <dbReference type="Proteomes" id="UP001229346"/>
    </source>
</evidence>
<sequence length="161" mass="18457">MYRKAIRKVKRFIAYPADLKRMYVEAYLYLALARVLKLLPFAKVAPSLGEHMRETPYTSTMEQDLIHRKVSKAVHAMSRVTWWESQCMVKAVAAMKMLRRRGIASTLYLGSGRDETGKMIAHAWLRSGSYYVTGNERLERYAVVAVFGNHTEAAVLSPIER</sequence>
<dbReference type="EMBL" id="JAUSSU010000015">
    <property type="protein sequence ID" value="MDQ0116082.1"/>
    <property type="molecule type" value="Genomic_DNA"/>
</dbReference>
<evidence type="ECO:0000259" key="1">
    <source>
        <dbReference type="Pfam" id="PF13471"/>
    </source>
</evidence>
<accession>A0ABT9U9Y8</accession>
<organism evidence="2 3">
    <name type="scientific">Paenibacillus harenae</name>
    <dbReference type="NCBI Taxonomy" id="306543"/>
    <lineage>
        <taxon>Bacteria</taxon>
        <taxon>Bacillati</taxon>
        <taxon>Bacillota</taxon>
        <taxon>Bacilli</taxon>
        <taxon>Bacillales</taxon>
        <taxon>Paenibacillaceae</taxon>
        <taxon>Paenibacillus</taxon>
    </lineage>
</organism>
<dbReference type="Proteomes" id="UP001229346">
    <property type="component" value="Unassembled WGS sequence"/>
</dbReference>
<keyword evidence="3" id="KW-1185">Reference proteome</keyword>
<protein>
    <recommendedName>
        <fullName evidence="1">Microcin J25-processing protein McjB C-terminal domain-containing protein</fullName>
    </recommendedName>
</protein>
<reference evidence="2 3" key="1">
    <citation type="submission" date="2023-07" db="EMBL/GenBank/DDBJ databases">
        <title>Sorghum-associated microbial communities from plants grown in Nebraska, USA.</title>
        <authorList>
            <person name="Schachtman D."/>
        </authorList>
    </citation>
    <scope>NUCLEOTIDE SEQUENCE [LARGE SCALE GENOMIC DNA]</scope>
    <source>
        <strain evidence="2 3">CC482</strain>
    </source>
</reference>
<gene>
    <name evidence="2" type="ORF">J2T15_005558</name>
</gene>
<dbReference type="Pfam" id="PF13471">
    <property type="entry name" value="Transglut_core3"/>
    <property type="match status" value="1"/>
</dbReference>
<dbReference type="NCBIfam" id="NF033537">
    <property type="entry name" value="lasso_biosyn_B2"/>
    <property type="match status" value="1"/>
</dbReference>
<dbReference type="InterPro" id="IPR032708">
    <property type="entry name" value="McjB_C"/>
</dbReference>
<name>A0ABT9U9Y8_PAEHA</name>
<proteinExistence type="predicted"/>
<comment type="caution">
    <text evidence="2">The sequence shown here is derived from an EMBL/GenBank/DDBJ whole genome shotgun (WGS) entry which is preliminary data.</text>
</comment>